<keyword evidence="2" id="KW-0238">DNA-binding</keyword>
<dbReference type="PROSITE" id="PS01117">
    <property type="entry name" value="HTH_MARR_1"/>
    <property type="match status" value="1"/>
</dbReference>
<dbReference type="InterPro" id="IPR023187">
    <property type="entry name" value="Tscrpt_reg_MarR-type_CS"/>
</dbReference>
<feature type="domain" description="HTH marR-type" evidence="4">
    <location>
        <begin position="4"/>
        <end position="141"/>
    </location>
</feature>
<keyword evidence="3" id="KW-0804">Transcription</keyword>
<comment type="caution">
    <text evidence="5">The sequence shown here is derived from an EMBL/GenBank/DDBJ whole genome shotgun (WGS) entry which is preliminary data.</text>
</comment>
<keyword evidence="1" id="KW-0805">Transcription regulation</keyword>
<evidence type="ECO:0000256" key="3">
    <source>
        <dbReference type="ARBA" id="ARBA00023163"/>
    </source>
</evidence>
<protein>
    <submittedName>
        <fullName evidence="5">MarR family transcriptional regulator</fullName>
    </submittedName>
</protein>
<dbReference type="Proteomes" id="UP000782880">
    <property type="component" value="Unassembled WGS sequence"/>
</dbReference>
<gene>
    <name evidence="5" type="ORF">K8V20_13520</name>
</gene>
<dbReference type="SMART" id="SM00347">
    <property type="entry name" value="HTH_MARR"/>
    <property type="match status" value="1"/>
</dbReference>
<dbReference type="PANTHER" id="PTHR42756">
    <property type="entry name" value="TRANSCRIPTIONAL REGULATOR, MARR"/>
    <property type="match status" value="1"/>
</dbReference>
<evidence type="ECO:0000256" key="2">
    <source>
        <dbReference type="ARBA" id="ARBA00023125"/>
    </source>
</evidence>
<dbReference type="InterPro" id="IPR000835">
    <property type="entry name" value="HTH_MarR-typ"/>
</dbReference>
<evidence type="ECO:0000313" key="6">
    <source>
        <dbReference type="Proteomes" id="UP000782880"/>
    </source>
</evidence>
<dbReference type="EMBL" id="DYVE01000343">
    <property type="protein sequence ID" value="HJG29646.1"/>
    <property type="molecule type" value="Genomic_DNA"/>
</dbReference>
<evidence type="ECO:0000313" key="5">
    <source>
        <dbReference type="EMBL" id="HJG29646.1"/>
    </source>
</evidence>
<dbReference type="Gene3D" id="1.10.10.10">
    <property type="entry name" value="Winged helix-like DNA-binding domain superfamily/Winged helix DNA-binding domain"/>
    <property type="match status" value="1"/>
</dbReference>
<dbReference type="Pfam" id="PF12802">
    <property type="entry name" value="MarR_2"/>
    <property type="match status" value="1"/>
</dbReference>
<proteinExistence type="predicted"/>
<reference evidence="5" key="2">
    <citation type="submission" date="2021-09" db="EMBL/GenBank/DDBJ databases">
        <authorList>
            <person name="Gilroy R."/>
        </authorList>
    </citation>
    <scope>NUCLEOTIDE SEQUENCE</scope>
    <source>
        <strain evidence="5">ChiBcec21-2208</strain>
    </source>
</reference>
<dbReference type="PROSITE" id="PS50995">
    <property type="entry name" value="HTH_MARR_2"/>
    <property type="match status" value="1"/>
</dbReference>
<dbReference type="AlphaFoldDB" id="A0A921IMT1"/>
<sequence>MPGKMPFGLKIAIINRAFRKRMDEKAADMGLTSVQLRVLGAVSRLEAAGETEIHQNDLERIEHVTHPAMTKLLQRLESKGFICCVPSSRDRRYKKITCTERSRGIHNLILAQDEEVLTELCAGFTPEQRQMLLQLADRLLENIDAD</sequence>
<dbReference type="GO" id="GO:0003677">
    <property type="term" value="F:DNA binding"/>
    <property type="evidence" value="ECO:0007669"/>
    <property type="project" value="UniProtKB-KW"/>
</dbReference>
<organism evidence="5 6">
    <name type="scientific">Subdoligranulum variabile</name>
    <dbReference type="NCBI Taxonomy" id="214851"/>
    <lineage>
        <taxon>Bacteria</taxon>
        <taxon>Bacillati</taxon>
        <taxon>Bacillota</taxon>
        <taxon>Clostridia</taxon>
        <taxon>Eubacteriales</taxon>
        <taxon>Oscillospiraceae</taxon>
        <taxon>Subdoligranulum</taxon>
    </lineage>
</organism>
<evidence type="ECO:0000256" key="1">
    <source>
        <dbReference type="ARBA" id="ARBA00023015"/>
    </source>
</evidence>
<dbReference type="InterPro" id="IPR036390">
    <property type="entry name" value="WH_DNA-bd_sf"/>
</dbReference>
<accession>A0A921IMT1</accession>
<dbReference type="PANTHER" id="PTHR42756:SF1">
    <property type="entry name" value="TRANSCRIPTIONAL REPRESSOR OF EMRAB OPERON"/>
    <property type="match status" value="1"/>
</dbReference>
<evidence type="ECO:0000259" key="4">
    <source>
        <dbReference type="PROSITE" id="PS50995"/>
    </source>
</evidence>
<reference evidence="5" key="1">
    <citation type="journal article" date="2021" name="PeerJ">
        <title>Extensive microbial diversity within the chicken gut microbiome revealed by metagenomics and culture.</title>
        <authorList>
            <person name="Gilroy R."/>
            <person name="Ravi A."/>
            <person name="Getino M."/>
            <person name="Pursley I."/>
            <person name="Horton D.L."/>
            <person name="Alikhan N.F."/>
            <person name="Baker D."/>
            <person name="Gharbi K."/>
            <person name="Hall N."/>
            <person name="Watson M."/>
            <person name="Adriaenssens E.M."/>
            <person name="Foster-Nyarko E."/>
            <person name="Jarju S."/>
            <person name="Secka A."/>
            <person name="Antonio M."/>
            <person name="Oren A."/>
            <person name="Chaudhuri R.R."/>
            <person name="La Ragione R."/>
            <person name="Hildebrand F."/>
            <person name="Pallen M.J."/>
        </authorList>
    </citation>
    <scope>NUCLEOTIDE SEQUENCE</scope>
    <source>
        <strain evidence="5">ChiBcec21-2208</strain>
    </source>
</reference>
<name>A0A921IMT1_9FIRM</name>
<dbReference type="PRINTS" id="PR00598">
    <property type="entry name" value="HTHMARR"/>
</dbReference>
<dbReference type="InterPro" id="IPR036388">
    <property type="entry name" value="WH-like_DNA-bd_sf"/>
</dbReference>
<dbReference type="GO" id="GO:0003700">
    <property type="term" value="F:DNA-binding transcription factor activity"/>
    <property type="evidence" value="ECO:0007669"/>
    <property type="project" value="InterPro"/>
</dbReference>
<dbReference type="SUPFAM" id="SSF46785">
    <property type="entry name" value="Winged helix' DNA-binding domain"/>
    <property type="match status" value="1"/>
</dbReference>